<gene>
    <name evidence="5" type="ORF">PDIGIT_LOCUS9915</name>
</gene>
<feature type="repeat" description="ANK" evidence="3">
    <location>
        <begin position="1052"/>
        <end position="1084"/>
    </location>
</feature>
<dbReference type="Pfam" id="PF12796">
    <property type="entry name" value="Ank_2"/>
    <property type="match status" value="2"/>
</dbReference>
<proteinExistence type="predicted"/>
<accession>A0A9W4UK57</accession>
<protein>
    <recommendedName>
        <fullName evidence="4">Clr5 domain-containing protein</fullName>
    </recommendedName>
</protein>
<dbReference type="Gene3D" id="1.25.40.20">
    <property type="entry name" value="Ankyrin repeat-containing domain"/>
    <property type="match status" value="3"/>
</dbReference>
<evidence type="ECO:0000259" key="4">
    <source>
        <dbReference type="Pfam" id="PF14420"/>
    </source>
</evidence>
<organism evidence="5 6">
    <name type="scientific">Periconia digitata</name>
    <dbReference type="NCBI Taxonomy" id="1303443"/>
    <lineage>
        <taxon>Eukaryota</taxon>
        <taxon>Fungi</taxon>
        <taxon>Dikarya</taxon>
        <taxon>Ascomycota</taxon>
        <taxon>Pezizomycotina</taxon>
        <taxon>Dothideomycetes</taxon>
        <taxon>Pleosporomycetidae</taxon>
        <taxon>Pleosporales</taxon>
        <taxon>Massarineae</taxon>
        <taxon>Periconiaceae</taxon>
        <taxon>Periconia</taxon>
    </lineage>
</organism>
<keyword evidence="6" id="KW-1185">Reference proteome</keyword>
<dbReference type="InterPro" id="IPR036770">
    <property type="entry name" value="Ankyrin_rpt-contain_sf"/>
</dbReference>
<feature type="repeat" description="ANK" evidence="3">
    <location>
        <begin position="745"/>
        <end position="777"/>
    </location>
</feature>
<dbReference type="EMBL" id="CAOQHR010000007">
    <property type="protein sequence ID" value="CAI6336809.1"/>
    <property type="molecule type" value="Genomic_DNA"/>
</dbReference>
<sequence>MSQARSKRIADSEWEKHKGEIIALYVKAKTGLKGKHGLVELMRNKYGFVASEAQYEYRLKQWGIRKYGNKDHWRLIHEILTQRESINEESDVYISGRKVSKEKLKRERKRYRSNHPPILSEDRLPDYIRISTPDFESLATASNSNDHVQHQAAENLLSVTSTEAEDVIELPLYSSNNYMAGIASSLTLSNESHNWPYMIDSSSSLLADLGSGLSVEDSSVFFQSPLGSPLQFIPDLCGDWFDSPLSDIGQGSIALFPNGEMSNSLINFLDGLNLTASSIFGELARNSVDPTFFTGISQVMFVPETTWILTNKRTDLQLLYTSIAALANNSIDLENLRDSTVPMNVQIRKMIASLDKLGGESVKSLLETFPQPFRSCIEEGLFLAAVEIGAVRIVDALLDRNIKLRSLQVAVNGTTYTPLLRSCIRGDIAVIKSILSRSELSHIQHTFTHFVYIKGPNFEPPKAELFAVFLQGGLRMDSHMMETVLKRFNPDQISKTLVHNLANDNTSELYTSDILDDLFRICDHSTAIEIVISLLNPERCAHIRKDPDFLPSKLTKILNKAMQFRHIEAAMWLLSQNAQPNSRTLYYAVKTERADVVECVLEAGMRQSQDASSIFQRDNYMCITIAEALGTYQVPILDVLNRFGLMRVLKTDGVVIQMSISVACETGKQQLLEYLLSQRVVLNIPGKYMGHSSPYFNAMKNNHDELVPILIKHGIRPCEADMNHALQLRKLEASEAILDSVLGLDNNESLHLAIAAGYPDIIRSLVVSGASLEYERKHNCRFPEEWPVDAGGVYGTLATAIICKRQNIIDLLFELGAPINVTSKRTRPFGGESSSLISPLCAAINTRNNGMVHELLVRGAIPNDENALLGCVQTGNLDMLQVLLGAVRSSRCNSKRLGGLVALGSAISSGKSAMIQELALVTDINALGIKEGMFALSALGAAMRLAGNFRLRVIRELLSLKPDLNSLACRAHENRGGVYVSLSETPLVLAIRMRDIDAVRLLVSAGADTNPHPQMGVIRTPLQAAVEAGALHIVHFLLDQGAEVNAPPAIRDGRTALQVAAEKGFIGIASVLISAGALVNAPAGHFVGRTAFEAAAEFGRIEMLIFLADKGVDIVSDGGKQYRNSRMMAETNGHTGIIMFIEDLYNKQCLYRSAMGMAPLETGDPTESLDFDPRMFL</sequence>
<keyword evidence="1" id="KW-0677">Repeat</keyword>
<feature type="repeat" description="ANK" evidence="3">
    <location>
        <begin position="1019"/>
        <end position="1049"/>
    </location>
</feature>
<dbReference type="Pfam" id="PF14420">
    <property type="entry name" value="Clr5"/>
    <property type="match status" value="1"/>
</dbReference>
<keyword evidence="2 3" id="KW-0040">ANK repeat</keyword>
<dbReference type="PROSITE" id="PS50297">
    <property type="entry name" value="ANK_REP_REGION"/>
    <property type="match status" value="4"/>
</dbReference>
<dbReference type="Proteomes" id="UP001152607">
    <property type="component" value="Unassembled WGS sequence"/>
</dbReference>
<feature type="domain" description="Clr5" evidence="4">
    <location>
        <begin position="11"/>
        <end position="66"/>
    </location>
</feature>
<reference evidence="5" key="1">
    <citation type="submission" date="2023-01" db="EMBL/GenBank/DDBJ databases">
        <authorList>
            <person name="Van Ghelder C."/>
            <person name="Rancurel C."/>
        </authorList>
    </citation>
    <scope>NUCLEOTIDE SEQUENCE</scope>
    <source>
        <strain evidence="5">CNCM I-4278</strain>
    </source>
</reference>
<evidence type="ECO:0000256" key="1">
    <source>
        <dbReference type="ARBA" id="ARBA00022737"/>
    </source>
</evidence>
<evidence type="ECO:0000256" key="2">
    <source>
        <dbReference type="ARBA" id="ARBA00023043"/>
    </source>
</evidence>
<dbReference type="InterPro" id="IPR002110">
    <property type="entry name" value="Ankyrin_rpt"/>
</dbReference>
<dbReference type="SMART" id="SM00248">
    <property type="entry name" value="ANK"/>
    <property type="match status" value="11"/>
</dbReference>
<comment type="caution">
    <text evidence="5">The sequence shown here is derived from an EMBL/GenBank/DDBJ whole genome shotgun (WGS) entry which is preliminary data.</text>
</comment>
<dbReference type="OrthoDB" id="539213at2759"/>
<feature type="repeat" description="ANK" evidence="3">
    <location>
        <begin position="982"/>
        <end position="1014"/>
    </location>
</feature>
<dbReference type="SUPFAM" id="SSF48403">
    <property type="entry name" value="Ankyrin repeat"/>
    <property type="match status" value="3"/>
</dbReference>
<dbReference type="AlphaFoldDB" id="A0A9W4UK57"/>
<evidence type="ECO:0000313" key="5">
    <source>
        <dbReference type="EMBL" id="CAI6336809.1"/>
    </source>
</evidence>
<name>A0A9W4UK57_9PLEO</name>
<dbReference type="PROSITE" id="PS50088">
    <property type="entry name" value="ANK_REPEAT"/>
    <property type="match status" value="4"/>
</dbReference>
<evidence type="ECO:0000313" key="6">
    <source>
        <dbReference type="Proteomes" id="UP001152607"/>
    </source>
</evidence>
<dbReference type="InterPro" id="IPR025676">
    <property type="entry name" value="Clr5_dom"/>
</dbReference>
<dbReference type="PANTHER" id="PTHR24198">
    <property type="entry name" value="ANKYRIN REPEAT AND PROTEIN KINASE DOMAIN-CONTAINING PROTEIN"/>
    <property type="match status" value="1"/>
</dbReference>
<evidence type="ECO:0000256" key="3">
    <source>
        <dbReference type="PROSITE-ProRule" id="PRU00023"/>
    </source>
</evidence>
<dbReference type="PANTHER" id="PTHR24198:SF165">
    <property type="entry name" value="ANKYRIN REPEAT-CONTAINING PROTEIN-RELATED"/>
    <property type="match status" value="1"/>
</dbReference>